<evidence type="ECO:0000313" key="2">
    <source>
        <dbReference type="Proteomes" id="UP000266906"/>
    </source>
</evidence>
<dbReference type="RefSeq" id="WP_123817218.1">
    <property type="nucleotide sequence ID" value="NZ_JBEYIY010000031.1"/>
</dbReference>
<evidence type="ECO:0000313" key="1">
    <source>
        <dbReference type="EMBL" id="RPE32228.1"/>
    </source>
</evidence>
<protein>
    <submittedName>
        <fullName evidence="1">Uncharacterized protein</fullName>
    </submittedName>
</protein>
<dbReference type="EMBL" id="RKQG01000001">
    <property type="protein sequence ID" value="RPE32228.1"/>
    <property type="molecule type" value="Genomic_DNA"/>
</dbReference>
<reference evidence="1 2" key="1">
    <citation type="submission" date="2018-11" db="EMBL/GenBank/DDBJ databases">
        <title>Sequencing the genomes of 1000 actinobacteria strains.</title>
        <authorList>
            <person name="Klenk H.-P."/>
        </authorList>
    </citation>
    <scope>NUCLEOTIDE SEQUENCE [LARGE SCALE GENOMIC DNA]</scope>
    <source>
        <strain evidence="1 2">DSM 44781</strain>
    </source>
</reference>
<sequence length="59" mass="6586">MPKTPRIPWPPATGADAKHQKCRTCDRCRTGAGREADELASDCWVDYLDVVTQPTRRSA</sequence>
<accession>A0A3N4RFM4</accession>
<name>A0A3N4RFM4_9ACTN</name>
<comment type="caution">
    <text evidence="1">The sequence shown here is derived from an EMBL/GenBank/DDBJ whole genome shotgun (WGS) entry which is preliminary data.</text>
</comment>
<proteinExistence type="predicted"/>
<dbReference type="AlphaFoldDB" id="A0A3N4RFM4"/>
<organism evidence="1 2">
    <name type="scientific">Kitasatospora cineracea</name>
    <dbReference type="NCBI Taxonomy" id="88074"/>
    <lineage>
        <taxon>Bacteria</taxon>
        <taxon>Bacillati</taxon>
        <taxon>Actinomycetota</taxon>
        <taxon>Actinomycetes</taxon>
        <taxon>Kitasatosporales</taxon>
        <taxon>Streptomycetaceae</taxon>
        <taxon>Kitasatospora</taxon>
    </lineage>
</organism>
<dbReference type="Proteomes" id="UP000266906">
    <property type="component" value="Unassembled WGS sequence"/>
</dbReference>
<keyword evidence="2" id="KW-1185">Reference proteome</keyword>
<gene>
    <name evidence="1" type="ORF">EDD38_0475</name>
</gene>